<name>A0A068VSC9_PROFF</name>
<dbReference type="AlphaFoldDB" id="A0A068VSC9"/>
<feature type="domain" description="Glycosyl transferase family 1" evidence="3">
    <location>
        <begin position="221"/>
        <end position="378"/>
    </location>
</feature>
<dbReference type="Pfam" id="PF13439">
    <property type="entry name" value="Glyco_transf_4"/>
    <property type="match status" value="1"/>
</dbReference>
<dbReference type="PANTHER" id="PTHR45947">
    <property type="entry name" value="SULFOQUINOVOSYL TRANSFERASE SQD2"/>
    <property type="match status" value="1"/>
</dbReference>
<dbReference type="EC" id="2.4.1.-" evidence="5"/>
<evidence type="ECO:0000313" key="5">
    <source>
        <dbReference type="EMBL" id="CEP27644.1"/>
    </source>
</evidence>
<evidence type="ECO:0000256" key="2">
    <source>
        <dbReference type="ARBA" id="ARBA00022679"/>
    </source>
</evidence>
<organism evidence="5">
    <name type="scientific">Propionibacterium freudenreichii subsp. freudenreichii</name>
    <dbReference type="NCBI Taxonomy" id="66712"/>
    <lineage>
        <taxon>Bacteria</taxon>
        <taxon>Bacillati</taxon>
        <taxon>Actinomycetota</taxon>
        <taxon>Actinomycetes</taxon>
        <taxon>Propionibacteriales</taxon>
        <taxon>Propionibacteriaceae</taxon>
        <taxon>Propionibacterium</taxon>
    </lineage>
</organism>
<sequence>MGEGLRIGFVSLHTSPIASPGSADAGGMNVVELNAALALAAAGHQVDLITRRDHPGEPAVEQLAEGVRLLNLDAGPPHPMAKSASEELIEPFRAAMARLPGNYDVIHSHHWFSGVAALPLARQWRLPHVQSFHSVAAPSGSTSLADGEPAESPGRVAGEALSARESDLVIAVSHAERRAVELRYHRFDGIDVVHPGVDTEQFHPLRAGQRHWAWDDTGGCYFLFAARLQPLKGPDLAIRMMAEIPEYDRPQLIVAGEASADFADYEASLHALVGELGLTDKVTFLGSQSRDELASMLRGACALINPSYSETFGIICLEAEASGVPPIAARTGGIPEAVLDGKTGILLDDRDPASWAAAAQSVRNDGVLRQRLTSAAREFACQHTWTVMAQGLEDSYRRVIAAFNEGNRA</sequence>
<evidence type="ECO:0000256" key="1">
    <source>
        <dbReference type="ARBA" id="ARBA00022676"/>
    </source>
</evidence>
<dbReference type="Pfam" id="PF00534">
    <property type="entry name" value="Glycos_transf_1"/>
    <property type="match status" value="1"/>
</dbReference>
<dbReference type="InterPro" id="IPR028098">
    <property type="entry name" value="Glyco_trans_4-like_N"/>
</dbReference>
<keyword evidence="2 5" id="KW-0808">Transferase</keyword>
<feature type="domain" description="Glycosyltransferase subfamily 4-like N-terminal" evidence="4">
    <location>
        <begin position="26"/>
        <end position="201"/>
    </location>
</feature>
<dbReference type="GO" id="GO:0016757">
    <property type="term" value="F:glycosyltransferase activity"/>
    <property type="evidence" value="ECO:0007669"/>
    <property type="project" value="UniProtKB-KW"/>
</dbReference>
<dbReference type="InterPro" id="IPR001296">
    <property type="entry name" value="Glyco_trans_1"/>
</dbReference>
<evidence type="ECO:0000259" key="4">
    <source>
        <dbReference type="Pfam" id="PF13439"/>
    </source>
</evidence>
<dbReference type="InterPro" id="IPR050194">
    <property type="entry name" value="Glycosyltransferase_grp1"/>
</dbReference>
<evidence type="ECO:0000259" key="3">
    <source>
        <dbReference type="Pfam" id="PF00534"/>
    </source>
</evidence>
<keyword evidence="1 5" id="KW-0328">Glycosyltransferase</keyword>
<dbReference type="RefSeq" id="WP_013162063.1">
    <property type="nucleotide sequence ID" value="NZ_HG975481.1"/>
</dbReference>
<dbReference type="Gene3D" id="3.40.50.2000">
    <property type="entry name" value="Glycogen Phosphorylase B"/>
    <property type="match status" value="2"/>
</dbReference>
<protein>
    <submittedName>
        <fullName evidence="5">Glycosyl transferase, group 1</fullName>
        <ecNumber evidence="5">2.4.1.-</ecNumber>
    </submittedName>
</protein>
<accession>A0A068VSC9</accession>
<gene>
    <name evidence="5" type="ORF">PFCIRM138_04540</name>
</gene>
<dbReference type="GO" id="GO:1901137">
    <property type="term" value="P:carbohydrate derivative biosynthetic process"/>
    <property type="evidence" value="ECO:0007669"/>
    <property type="project" value="UniProtKB-ARBA"/>
</dbReference>
<dbReference type="EMBL" id="LM676439">
    <property type="protein sequence ID" value="CEP27644.1"/>
    <property type="molecule type" value="Genomic_DNA"/>
</dbReference>
<reference evidence="5" key="1">
    <citation type="submission" date="2014-08" db="EMBL/GenBank/DDBJ databases">
        <authorList>
            <person name="Falentin Helene"/>
        </authorList>
    </citation>
    <scope>NUCLEOTIDE SEQUENCE</scope>
</reference>
<proteinExistence type="predicted"/>
<dbReference type="PANTHER" id="PTHR45947:SF3">
    <property type="entry name" value="SULFOQUINOVOSYL TRANSFERASE SQD2"/>
    <property type="match status" value="1"/>
</dbReference>
<dbReference type="SUPFAM" id="SSF53756">
    <property type="entry name" value="UDP-Glycosyltransferase/glycogen phosphorylase"/>
    <property type="match status" value="1"/>
</dbReference>